<sequence>MSHAGVSRLHLRSTVRVGECGRVGLSVPAEEHSGVFTRPHRHFASFSRTRAGQSAVVIHPYTSHVAVPYPFRLVNLSLAVLRLVGKYLSKEIKVIVRVEVMPKQVLKNPLATQKPSPNIQVPSLLKSMTKENGRHRTAVRKSDSDSDMMKALVTVRSCLCLMMTMTTAEFPRLERRKMQSSTRACVATATPCRTELLSAALSTDGGVAALSSPPLCPPNVDVFPVFPTVASVVAGPLTCKDVKVVTEGLTLATQELKAHTQRISILIHPVAMSSTCPGLYCGRMLINGSVEGECGVCPRGERTNLQNVCERCTEAPELYDWLYLGFMAMLPLVLHWFFIEWYSGKKSALLQHITAMLECSVSAVVTLLVTEPVGQVRIHSCRVHMLSDWYTMLYNPSPDYVNTLHCTQEAVYPLYTIVLIYYAFCLVLMMLLRPLLVKKIACGLGKSDRFKSIYAALYFFPILTVLQAVGGGLLYYAFPYIILVLSLVTLASFKNLIAKKKRLVVLFSHWLLHAYGIISISRLDKLEQDLPLLALVPCPALFYIATARFTEPSRILSEGGNGH</sequence>
<evidence type="ECO:0000256" key="1">
    <source>
        <dbReference type="SAM" id="Phobius"/>
    </source>
</evidence>
<dbReference type="GO" id="GO:0006986">
    <property type="term" value="P:response to unfolded protein"/>
    <property type="evidence" value="ECO:0007669"/>
    <property type="project" value="InterPro"/>
</dbReference>
<accession>A0A7J5Y7U5</accession>
<organism evidence="2 3">
    <name type="scientific">Dissostichus mawsoni</name>
    <name type="common">Antarctic cod</name>
    <dbReference type="NCBI Taxonomy" id="36200"/>
    <lineage>
        <taxon>Eukaryota</taxon>
        <taxon>Metazoa</taxon>
        <taxon>Chordata</taxon>
        <taxon>Craniata</taxon>
        <taxon>Vertebrata</taxon>
        <taxon>Euteleostomi</taxon>
        <taxon>Actinopterygii</taxon>
        <taxon>Neopterygii</taxon>
        <taxon>Teleostei</taxon>
        <taxon>Neoteleostei</taxon>
        <taxon>Acanthomorphata</taxon>
        <taxon>Eupercaria</taxon>
        <taxon>Perciformes</taxon>
        <taxon>Notothenioidei</taxon>
        <taxon>Nototheniidae</taxon>
        <taxon>Dissostichus</taxon>
    </lineage>
</organism>
<dbReference type="GO" id="GO:0016020">
    <property type="term" value="C:membrane"/>
    <property type="evidence" value="ECO:0007669"/>
    <property type="project" value="InterPro"/>
</dbReference>
<evidence type="ECO:0008006" key="4">
    <source>
        <dbReference type="Google" id="ProtNLM"/>
    </source>
</evidence>
<keyword evidence="1" id="KW-0472">Membrane</keyword>
<feature type="transmembrane region" description="Helical" evidence="1">
    <location>
        <begin position="453"/>
        <end position="470"/>
    </location>
</feature>
<gene>
    <name evidence="2" type="ORF">F7725_007561</name>
</gene>
<dbReference type="EMBL" id="JAAKFY010000015">
    <property type="protein sequence ID" value="KAF3844398.1"/>
    <property type="molecule type" value="Genomic_DNA"/>
</dbReference>
<dbReference type="AlphaFoldDB" id="A0A7J5Y7U5"/>
<feature type="transmembrane region" description="Helical" evidence="1">
    <location>
        <begin position="321"/>
        <end position="342"/>
    </location>
</feature>
<name>A0A7J5Y7U5_DISMA</name>
<dbReference type="OrthoDB" id="5920264at2759"/>
<keyword evidence="1" id="KW-0812">Transmembrane</keyword>
<evidence type="ECO:0000313" key="2">
    <source>
        <dbReference type="EMBL" id="KAF3844398.1"/>
    </source>
</evidence>
<dbReference type="Pfam" id="PF05571">
    <property type="entry name" value="JAMP"/>
    <property type="match status" value="1"/>
</dbReference>
<dbReference type="InterPro" id="IPR008485">
    <property type="entry name" value="JAMP"/>
</dbReference>
<keyword evidence="3" id="KW-1185">Reference proteome</keyword>
<keyword evidence="1" id="KW-1133">Transmembrane helix</keyword>
<reference evidence="2 3" key="1">
    <citation type="submission" date="2020-03" db="EMBL/GenBank/DDBJ databases">
        <title>Dissostichus mawsoni Genome sequencing and assembly.</title>
        <authorList>
            <person name="Park H."/>
        </authorList>
    </citation>
    <scope>NUCLEOTIDE SEQUENCE [LARGE SCALE GENOMIC DNA]</scope>
    <source>
        <strain evidence="2">DM0001</strain>
        <tissue evidence="2">Muscle</tissue>
    </source>
</reference>
<feature type="transmembrane region" description="Helical" evidence="1">
    <location>
        <begin position="503"/>
        <end position="520"/>
    </location>
</feature>
<evidence type="ECO:0000313" key="3">
    <source>
        <dbReference type="Proteomes" id="UP000518266"/>
    </source>
</evidence>
<dbReference type="PANTHER" id="PTHR12740:SF4">
    <property type="entry name" value="JNK1_MAPK8-ASSOCIATED MEMBRANE PROTEIN"/>
    <property type="match status" value="1"/>
</dbReference>
<dbReference type="Proteomes" id="UP000518266">
    <property type="component" value="Unassembled WGS sequence"/>
</dbReference>
<dbReference type="PANTHER" id="PTHR12740">
    <property type="entry name" value="JNK1/MAPK8-ASSOCIATED MEMBRANE PROTEIN"/>
    <property type="match status" value="1"/>
</dbReference>
<comment type="caution">
    <text evidence="2">The sequence shown here is derived from an EMBL/GenBank/DDBJ whole genome shotgun (WGS) entry which is preliminary data.</text>
</comment>
<feature type="transmembrane region" description="Helical" evidence="1">
    <location>
        <begin position="532"/>
        <end position="550"/>
    </location>
</feature>
<feature type="transmembrane region" description="Helical" evidence="1">
    <location>
        <begin position="412"/>
        <end position="432"/>
    </location>
</feature>
<feature type="transmembrane region" description="Helical" evidence="1">
    <location>
        <begin position="476"/>
        <end position="496"/>
    </location>
</feature>
<proteinExistence type="predicted"/>
<dbReference type="GO" id="GO:0031625">
    <property type="term" value="F:ubiquitin protein ligase binding"/>
    <property type="evidence" value="ECO:0007669"/>
    <property type="project" value="TreeGrafter"/>
</dbReference>
<protein>
    <recommendedName>
        <fullName evidence="4">JNK1/MAPK8-associated membrane protein</fullName>
    </recommendedName>
</protein>
<dbReference type="GO" id="GO:0036503">
    <property type="term" value="P:ERAD pathway"/>
    <property type="evidence" value="ECO:0007669"/>
    <property type="project" value="TreeGrafter"/>
</dbReference>